<comment type="caution">
    <text evidence="3">The sequence shown here is derived from an EMBL/GenBank/DDBJ whole genome shotgun (WGS) entry which is preliminary data.</text>
</comment>
<feature type="compositionally biased region" description="Low complexity" evidence="1">
    <location>
        <begin position="117"/>
        <end position="130"/>
    </location>
</feature>
<dbReference type="Gene3D" id="1.10.8.10">
    <property type="entry name" value="DNA helicase RuvA subunit, C-terminal domain"/>
    <property type="match status" value="1"/>
</dbReference>
<dbReference type="GO" id="GO:0043130">
    <property type="term" value="F:ubiquitin binding"/>
    <property type="evidence" value="ECO:0007669"/>
    <property type="project" value="InterPro"/>
</dbReference>
<reference evidence="3 4" key="1">
    <citation type="submission" date="2019-07" db="EMBL/GenBank/DDBJ databases">
        <title>Rhodotorula toruloides NBRC10032 genome sequencing.</title>
        <authorList>
            <person name="Shida Y."/>
            <person name="Takaku H."/>
            <person name="Ogasawara W."/>
            <person name="Mori K."/>
        </authorList>
    </citation>
    <scope>NUCLEOTIDE SEQUENCE [LARGE SCALE GENOMIC DNA]</scope>
    <source>
        <strain evidence="3 4">NBRC10032</strain>
    </source>
</reference>
<organism evidence="3 4">
    <name type="scientific">Rhodotorula toruloides</name>
    <name type="common">Yeast</name>
    <name type="synonym">Rhodosporidium toruloides</name>
    <dbReference type="NCBI Taxonomy" id="5286"/>
    <lineage>
        <taxon>Eukaryota</taxon>
        <taxon>Fungi</taxon>
        <taxon>Dikarya</taxon>
        <taxon>Basidiomycota</taxon>
        <taxon>Pucciniomycotina</taxon>
        <taxon>Microbotryomycetes</taxon>
        <taxon>Sporidiobolales</taxon>
        <taxon>Sporidiobolaceae</taxon>
        <taxon>Rhodotorula</taxon>
    </lineage>
</organism>
<dbReference type="OrthoDB" id="3824970at2759"/>
<dbReference type="Proteomes" id="UP000321518">
    <property type="component" value="Unassembled WGS sequence"/>
</dbReference>
<feature type="compositionally biased region" description="Basic and acidic residues" evidence="1">
    <location>
        <begin position="147"/>
        <end position="158"/>
    </location>
</feature>
<accession>A0A511K9U5</accession>
<evidence type="ECO:0000259" key="2">
    <source>
        <dbReference type="PROSITE" id="PS51140"/>
    </source>
</evidence>
<feature type="region of interest" description="Disordered" evidence="1">
    <location>
        <begin position="194"/>
        <end position="213"/>
    </location>
</feature>
<dbReference type="EMBL" id="BJWK01000002">
    <property type="protein sequence ID" value="GEM07130.1"/>
    <property type="molecule type" value="Genomic_DNA"/>
</dbReference>
<proteinExistence type="predicted"/>
<gene>
    <name evidence="3" type="ORF">Rt10032_c02g1147</name>
</gene>
<evidence type="ECO:0000313" key="4">
    <source>
        <dbReference type="Proteomes" id="UP000321518"/>
    </source>
</evidence>
<sequence length="213" mass="22780">MAETPSLTSSNPQDEALGWAVAAGVCYAAYKLVFGSSSGSRGRTVPQASIDQVTSMFPHVSQAAARWELERNGGSVERAVERALREGGLPEPPASYFPPDATTSTPRPATPTPTVPVTPARSTASTSSTRGQPPSLIARMGLQNKVAAEEKGKGKEVENGQGGGAWSPNAAEREKNLRARKEKLVLEARRKLLEKEQRRKDEAARRAQQSSSE</sequence>
<protein>
    <submittedName>
        <fullName evidence="3">AMFR protein</fullName>
    </submittedName>
</protein>
<feature type="domain" description="CUE" evidence="2">
    <location>
        <begin position="45"/>
        <end position="88"/>
    </location>
</feature>
<dbReference type="CDD" id="cd14424">
    <property type="entry name" value="CUE_Cue1p_like"/>
    <property type="match status" value="1"/>
</dbReference>
<dbReference type="AlphaFoldDB" id="A0A511K9U5"/>
<evidence type="ECO:0000313" key="3">
    <source>
        <dbReference type="EMBL" id="GEM07130.1"/>
    </source>
</evidence>
<evidence type="ECO:0000256" key="1">
    <source>
        <dbReference type="SAM" id="MobiDB-lite"/>
    </source>
</evidence>
<feature type="compositionally biased region" description="Low complexity" evidence="1">
    <location>
        <begin position="98"/>
        <end position="107"/>
    </location>
</feature>
<dbReference type="PROSITE" id="PS51140">
    <property type="entry name" value="CUE"/>
    <property type="match status" value="1"/>
</dbReference>
<feature type="compositionally biased region" description="Basic and acidic residues" evidence="1">
    <location>
        <begin position="194"/>
        <end position="205"/>
    </location>
</feature>
<feature type="region of interest" description="Disordered" evidence="1">
    <location>
        <begin position="85"/>
        <end position="177"/>
    </location>
</feature>
<dbReference type="InterPro" id="IPR003892">
    <property type="entry name" value="CUE"/>
</dbReference>
<dbReference type="Pfam" id="PF02845">
    <property type="entry name" value="CUE"/>
    <property type="match status" value="1"/>
</dbReference>
<name>A0A511K9U5_RHOTO</name>